<dbReference type="Proteomes" id="UP000516438">
    <property type="component" value="Chromosome"/>
</dbReference>
<keyword evidence="1" id="KW-1133">Transmembrane helix</keyword>
<sequence length="198" mass="22720">MKNKILIIVALFTLAGCRSRKTNIEKTLVGAQVEKIMQVEKHVSEVNKKDSVKVAEKKEEKKETETNLHVEFDPKKNDSLEVNHIADGDTLNLQIKGNGIVIFDYKKKKQEAKSFIKDLFGSETLKNIDSTITENRKEKSEVKTTVVKKEVKAKGFQFPVYLIIGFAVLLLVLLWFLWKNFGGGIMEQLNRKQLNRKR</sequence>
<protein>
    <recommendedName>
        <fullName evidence="4">Lipoprotein</fullName>
    </recommendedName>
</protein>
<keyword evidence="1" id="KW-0472">Membrane</keyword>
<dbReference type="RefSeq" id="WP_188320302.1">
    <property type="nucleotide sequence ID" value="NZ_CP060203.1"/>
</dbReference>
<name>A0A7H1DT69_9FLAO</name>
<keyword evidence="3" id="KW-1185">Reference proteome</keyword>
<feature type="transmembrane region" description="Helical" evidence="1">
    <location>
        <begin position="158"/>
        <end position="178"/>
    </location>
</feature>
<reference evidence="2 3" key="1">
    <citation type="submission" date="2020-07" db="EMBL/GenBank/DDBJ databases">
        <title>Complete genome and description of Chryseobacterium manosquense strain Marseille-Q2069 sp. nov.</title>
        <authorList>
            <person name="Boxberger M."/>
        </authorList>
    </citation>
    <scope>NUCLEOTIDE SEQUENCE [LARGE SCALE GENOMIC DNA]</scope>
    <source>
        <strain evidence="2 3">Marseille-Q2069</strain>
    </source>
</reference>
<accession>A0A7H1DT69</accession>
<organism evidence="2 3">
    <name type="scientific">Chryseobacterium manosquense</name>
    <dbReference type="NCBI Taxonomy" id="2754694"/>
    <lineage>
        <taxon>Bacteria</taxon>
        <taxon>Pseudomonadati</taxon>
        <taxon>Bacteroidota</taxon>
        <taxon>Flavobacteriia</taxon>
        <taxon>Flavobacteriales</taxon>
        <taxon>Weeksellaceae</taxon>
        <taxon>Chryseobacterium group</taxon>
        <taxon>Chryseobacterium</taxon>
    </lineage>
</organism>
<proteinExistence type="predicted"/>
<gene>
    <name evidence="2" type="ORF">H0S70_07120</name>
</gene>
<dbReference type="EMBL" id="CP060203">
    <property type="protein sequence ID" value="QNS40177.1"/>
    <property type="molecule type" value="Genomic_DNA"/>
</dbReference>
<evidence type="ECO:0000256" key="1">
    <source>
        <dbReference type="SAM" id="Phobius"/>
    </source>
</evidence>
<dbReference type="AlphaFoldDB" id="A0A7H1DT69"/>
<keyword evidence="1" id="KW-0812">Transmembrane</keyword>
<dbReference type="KEGG" id="cmaq:H0S70_07120"/>
<evidence type="ECO:0000313" key="3">
    <source>
        <dbReference type="Proteomes" id="UP000516438"/>
    </source>
</evidence>
<evidence type="ECO:0008006" key="4">
    <source>
        <dbReference type="Google" id="ProtNLM"/>
    </source>
</evidence>
<dbReference type="PROSITE" id="PS51257">
    <property type="entry name" value="PROKAR_LIPOPROTEIN"/>
    <property type="match status" value="1"/>
</dbReference>
<evidence type="ECO:0000313" key="2">
    <source>
        <dbReference type="EMBL" id="QNS40177.1"/>
    </source>
</evidence>